<dbReference type="GO" id="GO:0010468">
    <property type="term" value="P:regulation of gene expression"/>
    <property type="evidence" value="ECO:0007669"/>
    <property type="project" value="InterPro"/>
</dbReference>
<evidence type="ECO:0000313" key="3">
    <source>
        <dbReference type="Proteomes" id="UP000584824"/>
    </source>
</evidence>
<keyword evidence="1" id="KW-0472">Membrane</keyword>
<evidence type="ECO:0008006" key="4">
    <source>
        <dbReference type="Google" id="ProtNLM"/>
    </source>
</evidence>
<keyword evidence="1" id="KW-0812">Transmembrane</keyword>
<feature type="transmembrane region" description="Helical" evidence="1">
    <location>
        <begin position="150"/>
        <end position="168"/>
    </location>
</feature>
<dbReference type="PANTHER" id="PTHR38457:SF1">
    <property type="entry name" value="REGULATOR ABRB-RELATED"/>
    <property type="match status" value="1"/>
</dbReference>
<organism evidence="2 3">
    <name type="scientific">Allorhizobium borbori</name>
    <dbReference type="NCBI Taxonomy" id="485907"/>
    <lineage>
        <taxon>Bacteria</taxon>
        <taxon>Pseudomonadati</taxon>
        <taxon>Pseudomonadota</taxon>
        <taxon>Alphaproteobacteria</taxon>
        <taxon>Hyphomicrobiales</taxon>
        <taxon>Rhizobiaceae</taxon>
        <taxon>Rhizobium/Agrobacterium group</taxon>
        <taxon>Allorhizobium</taxon>
    </lineage>
</organism>
<feature type="transmembrane region" description="Helical" evidence="1">
    <location>
        <begin position="59"/>
        <end position="79"/>
    </location>
</feature>
<evidence type="ECO:0000256" key="1">
    <source>
        <dbReference type="SAM" id="Phobius"/>
    </source>
</evidence>
<evidence type="ECO:0000313" key="2">
    <source>
        <dbReference type="EMBL" id="MBB4104646.1"/>
    </source>
</evidence>
<feature type="transmembrane region" description="Helical" evidence="1">
    <location>
        <begin position="322"/>
        <end position="339"/>
    </location>
</feature>
<feature type="transmembrane region" description="Helical" evidence="1">
    <location>
        <begin position="288"/>
        <end position="310"/>
    </location>
</feature>
<dbReference type="GO" id="GO:0016020">
    <property type="term" value="C:membrane"/>
    <property type="evidence" value="ECO:0007669"/>
    <property type="project" value="InterPro"/>
</dbReference>
<dbReference type="Proteomes" id="UP000584824">
    <property type="component" value="Unassembled WGS sequence"/>
</dbReference>
<dbReference type="Pfam" id="PF05145">
    <property type="entry name" value="AbrB"/>
    <property type="match status" value="1"/>
</dbReference>
<reference evidence="2 3" key="1">
    <citation type="submission" date="2020-08" db="EMBL/GenBank/DDBJ databases">
        <title>Genomic Encyclopedia of Type Strains, Phase IV (KMG-IV): sequencing the most valuable type-strain genomes for metagenomic binning, comparative biology and taxonomic classification.</title>
        <authorList>
            <person name="Goeker M."/>
        </authorList>
    </citation>
    <scope>NUCLEOTIDE SEQUENCE [LARGE SCALE GENOMIC DNA]</scope>
    <source>
        <strain evidence="2 3">DSM 26385</strain>
    </source>
</reference>
<gene>
    <name evidence="2" type="ORF">GGQ66_003224</name>
</gene>
<dbReference type="NCBIfam" id="TIGR03082">
    <property type="entry name" value="Gneg_AbrB_dup"/>
    <property type="match status" value="2"/>
</dbReference>
<comment type="caution">
    <text evidence="2">The sequence shown here is derived from an EMBL/GenBank/DDBJ whole genome shotgun (WGS) entry which is preliminary data.</text>
</comment>
<name>A0A7W6P384_9HYPH</name>
<dbReference type="PANTHER" id="PTHR38457">
    <property type="entry name" value="REGULATOR ABRB-RELATED"/>
    <property type="match status" value="1"/>
</dbReference>
<feature type="transmembrane region" description="Helical" evidence="1">
    <location>
        <begin position="180"/>
        <end position="197"/>
    </location>
</feature>
<keyword evidence="1" id="KW-1133">Transmembrane helix</keyword>
<accession>A0A7W6P384</accession>
<protein>
    <recommendedName>
        <fullName evidence="4">Ammonia monooxygenase</fullName>
    </recommendedName>
</protein>
<dbReference type="InterPro" id="IPR007820">
    <property type="entry name" value="AbrB_fam"/>
</dbReference>
<keyword evidence="3" id="KW-1185">Reference proteome</keyword>
<dbReference type="InterPro" id="IPR017516">
    <property type="entry name" value="AbrB_dup"/>
</dbReference>
<feature type="transmembrane region" description="Helical" evidence="1">
    <location>
        <begin position="259"/>
        <end position="282"/>
    </location>
</feature>
<dbReference type="AlphaFoldDB" id="A0A7W6P384"/>
<dbReference type="PIRSF" id="PIRSF038991">
    <property type="entry name" value="Protein_AbrB"/>
    <property type="match status" value="1"/>
</dbReference>
<sequence length="346" mass="36103">MNRAEFRAVALTVLFGALGASGAWYLGAPAPFLIGPAVVVMVAGLAGAKLTVPHKLRNACFLLIGISMGASVTPEVIVAAKRWPLSFVMVIVMVTVLLYVAAWILQHLFRIDRKTALLASSPGHLSFVIGLSADSKADVPMIAVIQSVRVMALTLAVPPILSALGMATPGSSGPQVAMELPVLAIVTAVAVGLGLLFTRWHFPAALLLGGVAASAIPHVSGFISGQVPVWIMNPVYIIIGALIGTRFSGVSIAAMRTAFIAGAVTTVVVTIMAAACAAFVSWVTGVPFNAALIAFAPGGLETMAAMAVMMHVDTTYVGSHHVIRLIFLSFLMPWVMGRVKREEKNG</sequence>
<dbReference type="EMBL" id="JACIDU010000013">
    <property type="protein sequence ID" value="MBB4104646.1"/>
    <property type="molecule type" value="Genomic_DNA"/>
</dbReference>
<feature type="transmembrane region" description="Helical" evidence="1">
    <location>
        <begin position="229"/>
        <end position="247"/>
    </location>
</feature>
<feature type="transmembrane region" description="Helical" evidence="1">
    <location>
        <begin position="85"/>
        <end position="105"/>
    </location>
</feature>
<feature type="transmembrane region" description="Helical" evidence="1">
    <location>
        <begin position="32"/>
        <end position="52"/>
    </location>
</feature>
<proteinExistence type="predicted"/>